<feature type="transmembrane region" description="Helical" evidence="2">
    <location>
        <begin position="218"/>
        <end position="240"/>
    </location>
</feature>
<dbReference type="RefSeq" id="WP_371387137.1">
    <property type="nucleotide sequence ID" value="NZ_JBGLYH010000037.1"/>
</dbReference>
<evidence type="ECO:0000256" key="2">
    <source>
        <dbReference type="SAM" id="Phobius"/>
    </source>
</evidence>
<keyword evidence="2" id="KW-1133">Transmembrane helix</keyword>
<accession>A0ABV4K752</accession>
<feature type="transmembrane region" description="Helical" evidence="2">
    <location>
        <begin position="413"/>
        <end position="434"/>
    </location>
</feature>
<proteinExistence type="predicted"/>
<organism evidence="3 4">
    <name type="scientific">Pseudodesulfovibrio karagichevae</name>
    <dbReference type="NCBI Taxonomy" id="3239305"/>
    <lineage>
        <taxon>Bacteria</taxon>
        <taxon>Pseudomonadati</taxon>
        <taxon>Thermodesulfobacteriota</taxon>
        <taxon>Desulfovibrionia</taxon>
        <taxon>Desulfovibrionales</taxon>
        <taxon>Desulfovibrionaceae</taxon>
    </lineage>
</organism>
<feature type="transmembrane region" description="Helical" evidence="2">
    <location>
        <begin position="132"/>
        <end position="153"/>
    </location>
</feature>
<feature type="region of interest" description="Disordered" evidence="1">
    <location>
        <begin position="542"/>
        <end position="569"/>
    </location>
</feature>
<evidence type="ECO:0008006" key="5">
    <source>
        <dbReference type="Google" id="ProtNLM"/>
    </source>
</evidence>
<feature type="transmembrane region" description="Helical" evidence="2">
    <location>
        <begin position="326"/>
        <end position="350"/>
    </location>
</feature>
<reference evidence="3 4" key="1">
    <citation type="submission" date="2024-08" db="EMBL/GenBank/DDBJ databases">
        <title>Sulfate-reducing bacteria isolated from formation water of the oil field in Kazakhstan and description of Pseudodesulfovibrio sp.</title>
        <authorList>
            <person name="Bidzhieva S.K."/>
            <person name="Tourova T.P."/>
            <person name="Grouzdev D.S."/>
            <person name="Beletsky A.V."/>
            <person name="Sokolova D.S."/>
            <person name="Samigullina S.R."/>
            <person name="Poltaraus A.B."/>
            <person name="Avtukh A.N."/>
            <person name="Tereshina V.M."/>
            <person name="Zhaparov N.S."/>
            <person name="Mardanov A.V."/>
            <person name="Nazina T.N."/>
        </authorList>
    </citation>
    <scope>NUCLEOTIDE SEQUENCE [LARGE SCALE GENOMIC DNA]</scope>
    <source>
        <strain evidence="3 4">9FUS</strain>
    </source>
</reference>
<gene>
    <name evidence="3" type="ORF">AB6M95_12730</name>
</gene>
<dbReference type="EMBL" id="JBGLYH010000037">
    <property type="protein sequence ID" value="MEZ7197622.1"/>
    <property type="molecule type" value="Genomic_DNA"/>
</dbReference>
<feature type="transmembrane region" description="Helical" evidence="2">
    <location>
        <begin position="465"/>
        <end position="485"/>
    </location>
</feature>
<feature type="transmembrane region" description="Helical" evidence="2">
    <location>
        <begin position="181"/>
        <end position="203"/>
    </location>
</feature>
<feature type="transmembrane region" description="Helical" evidence="2">
    <location>
        <begin position="288"/>
        <end position="314"/>
    </location>
</feature>
<keyword evidence="4" id="KW-1185">Reference proteome</keyword>
<feature type="transmembrane region" description="Helical" evidence="2">
    <location>
        <begin position="371"/>
        <end position="401"/>
    </location>
</feature>
<feature type="transmembrane region" description="Helical" evidence="2">
    <location>
        <begin position="97"/>
        <end position="126"/>
    </location>
</feature>
<evidence type="ECO:0000313" key="3">
    <source>
        <dbReference type="EMBL" id="MEZ7197622.1"/>
    </source>
</evidence>
<feature type="transmembrane region" description="Helical" evidence="2">
    <location>
        <begin position="24"/>
        <end position="44"/>
    </location>
</feature>
<evidence type="ECO:0000256" key="1">
    <source>
        <dbReference type="SAM" id="MobiDB-lite"/>
    </source>
</evidence>
<comment type="caution">
    <text evidence="3">The sequence shown here is derived from an EMBL/GenBank/DDBJ whole genome shotgun (WGS) entry which is preliminary data.</text>
</comment>
<evidence type="ECO:0000313" key="4">
    <source>
        <dbReference type="Proteomes" id="UP001568698"/>
    </source>
</evidence>
<feature type="transmembrane region" description="Helical" evidence="2">
    <location>
        <begin position="505"/>
        <end position="526"/>
    </location>
</feature>
<keyword evidence="2" id="KW-0812">Transmembrane</keyword>
<feature type="transmembrane region" description="Helical" evidence="2">
    <location>
        <begin position="56"/>
        <end position="76"/>
    </location>
</feature>
<keyword evidence="2" id="KW-0472">Membrane</keyword>
<dbReference type="Proteomes" id="UP001568698">
    <property type="component" value="Unassembled WGS sequence"/>
</dbReference>
<protein>
    <recommendedName>
        <fullName evidence="5">Membrane protein involved in the export of O-antigen and teichoic acid</fullName>
    </recommendedName>
</protein>
<name>A0ABV4K752_9BACT</name>
<sequence>MSDKISIKAVAVDALRLMRLRAKVYLGAAVAGVILALPLMLSFVSKGYSLELTLAGWGAILLLSPLLYMVVFHDSLMALRGAPRLLPDRFGRRYLRFLWKSLLVALMAFGVAELCAVVLGVLIFMSGDVPKAISSMTIPVTAVVMSVSTYLLVRWGMALPAVSAGDAAAFRRSWRMTKGHVLRLLLFALPYAVLIGVSVVVNLQTMRDRTFDPFSPAYLLYMVVGTALFWFTFAAFTIWYERLRMHYESTLNPEQTGDSGEVSMSKKISPFAVVKEAVVLGWRRKGTFAALILACFVPVLLVLFLTVGMAASLATPQGAAGLGLGAALLSGVVYILSLLFLATTTNHLAVTMQRGPGKAIPRPFWPAMGRVFVRVLILCLIFFAAAFVVMVPLGVMAFSLMPDAGQPGVSNPSALAAIIMVGVVLYFVLIGFFLRLGVMIPGAAVGHVVSVREALALTKGHAWRLFWSIIMISIPTMVLSTIFQVSMMAGAAAGDIGSSAVPVTILMLVVNLFTWIVLIAANAIWYEKLRLRKAGPGKDSGTFEFAPGAAPDPRAGSGVGPYADLPEGR</sequence>